<dbReference type="AlphaFoldDB" id="A0AAD9VDA0"/>
<proteinExistence type="predicted"/>
<keyword evidence="2" id="KW-1185">Reference proteome</keyword>
<dbReference type="Proteomes" id="UP001249851">
    <property type="component" value="Unassembled WGS sequence"/>
</dbReference>
<reference evidence="1" key="1">
    <citation type="journal article" date="2023" name="G3 (Bethesda)">
        <title>Whole genome assembly and annotation of the endangered Caribbean coral Acropora cervicornis.</title>
        <authorList>
            <person name="Selwyn J.D."/>
            <person name="Vollmer S.V."/>
        </authorList>
    </citation>
    <scope>NUCLEOTIDE SEQUENCE</scope>
    <source>
        <strain evidence="1">K2</strain>
    </source>
</reference>
<comment type="caution">
    <text evidence="1">The sequence shown here is derived from an EMBL/GenBank/DDBJ whole genome shotgun (WGS) entry which is preliminary data.</text>
</comment>
<evidence type="ECO:0000313" key="2">
    <source>
        <dbReference type="Proteomes" id="UP001249851"/>
    </source>
</evidence>
<dbReference type="EMBL" id="JARQWQ010000009">
    <property type="protein sequence ID" value="KAK2569690.1"/>
    <property type="molecule type" value="Genomic_DNA"/>
</dbReference>
<evidence type="ECO:0000313" key="1">
    <source>
        <dbReference type="EMBL" id="KAK2569690.1"/>
    </source>
</evidence>
<sequence>MPSRETVHAQMLYCSITSLTAKVASSHSKGRQGLARENGTTEAARFCDQSGSAVFVIGAEAFKECCEDMRPCMHAGNFLGGIEIDVKPVLQTNPPCFLEICEEMEQNEFLLFSFEILVRFMKTAKTGGS</sequence>
<organism evidence="1 2">
    <name type="scientific">Acropora cervicornis</name>
    <name type="common">Staghorn coral</name>
    <dbReference type="NCBI Taxonomy" id="6130"/>
    <lineage>
        <taxon>Eukaryota</taxon>
        <taxon>Metazoa</taxon>
        <taxon>Cnidaria</taxon>
        <taxon>Anthozoa</taxon>
        <taxon>Hexacorallia</taxon>
        <taxon>Scleractinia</taxon>
        <taxon>Astrocoeniina</taxon>
        <taxon>Acroporidae</taxon>
        <taxon>Acropora</taxon>
    </lineage>
</organism>
<accession>A0AAD9VDA0</accession>
<protein>
    <submittedName>
        <fullName evidence="1">Uncharacterized protein</fullName>
    </submittedName>
</protein>
<reference evidence="1" key="2">
    <citation type="journal article" date="2023" name="Science">
        <title>Genomic signatures of disease resistance in endangered staghorn corals.</title>
        <authorList>
            <person name="Vollmer S.V."/>
            <person name="Selwyn J.D."/>
            <person name="Despard B.A."/>
            <person name="Roesel C.L."/>
        </authorList>
    </citation>
    <scope>NUCLEOTIDE SEQUENCE</scope>
    <source>
        <strain evidence="1">K2</strain>
    </source>
</reference>
<name>A0AAD9VDA0_ACRCE</name>
<gene>
    <name evidence="1" type="ORF">P5673_005525</name>
</gene>